<dbReference type="GO" id="GO:0004623">
    <property type="term" value="F:phospholipase A2 activity"/>
    <property type="evidence" value="ECO:0007669"/>
    <property type="project" value="TreeGrafter"/>
</dbReference>
<dbReference type="SUPFAM" id="SSF53474">
    <property type="entry name" value="alpha/beta-Hydrolases"/>
    <property type="match status" value="1"/>
</dbReference>
<dbReference type="Pfam" id="PF00561">
    <property type="entry name" value="Abhydrolase_1"/>
    <property type="match status" value="1"/>
</dbReference>
<dbReference type="Gene3D" id="3.40.50.1820">
    <property type="entry name" value="alpha/beta hydrolase"/>
    <property type="match status" value="1"/>
</dbReference>
<dbReference type="GeneID" id="54780240"/>
<reference evidence="3 4" key="1">
    <citation type="submission" date="2019-07" db="EMBL/GenBank/DDBJ databases">
        <title>Genome assembly of two rare yeast pathogens: Diutina rugosa and Trichomonascus ciferrii.</title>
        <authorList>
            <person name="Mixao V."/>
            <person name="Saus E."/>
            <person name="Hansen A."/>
            <person name="Lass-Flor C."/>
            <person name="Gabaldon T."/>
        </authorList>
    </citation>
    <scope>NUCLEOTIDE SEQUENCE [LARGE SCALE GENOMIC DNA]</scope>
    <source>
        <strain evidence="3 4">CBS 613</strain>
    </source>
</reference>
<dbReference type="GO" id="GO:0006654">
    <property type="term" value="P:phosphatidic acid biosynthetic process"/>
    <property type="evidence" value="ECO:0007669"/>
    <property type="project" value="TreeGrafter"/>
</dbReference>
<comment type="caution">
    <text evidence="3">The sequence shown here is derived from an EMBL/GenBank/DDBJ whole genome shotgun (WGS) entry which is preliminary data.</text>
</comment>
<dbReference type="OMA" id="ADQHLVM"/>
<dbReference type="GO" id="GO:0055088">
    <property type="term" value="P:lipid homeostasis"/>
    <property type="evidence" value="ECO:0007669"/>
    <property type="project" value="TreeGrafter"/>
</dbReference>
<proteinExistence type="predicted"/>
<organism evidence="3 4">
    <name type="scientific">Diutina rugosa</name>
    <name type="common">Yeast</name>
    <name type="synonym">Candida rugosa</name>
    <dbReference type="NCBI Taxonomy" id="5481"/>
    <lineage>
        <taxon>Eukaryota</taxon>
        <taxon>Fungi</taxon>
        <taxon>Dikarya</taxon>
        <taxon>Ascomycota</taxon>
        <taxon>Saccharomycotina</taxon>
        <taxon>Pichiomycetes</taxon>
        <taxon>Debaryomycetaceae</taxon>
        <taxon>Diutina</taxon>
    </lineage>
</organism>
<dbReference type="InterPro" id="IPR029058">
    <property type="entry name" value="AB_hydrolase_fold"/>
</dbReference>
<dbReference type="GO" id="GO:0035965">
    <property type="term" value="P:cardiolipin acyl-chain remodeling"/>
    <property type="evidence" value="ECO:0007669"/>
    <property type="project" value="TreeGrafter"/>
</dbReference>
<dbReference type="PANTHER" id="PTHR42886">
    <property type="entry name" value="RE40534P-RELATED"/>
    <property type="match status" value="1"/>
</dbReference>
<dbReference type="PANTHER" id="PTHR42886:SF23">
    <property type="entry name" value="1-ACYLGLYCEROL-3-PHOSPHATE O-ACYLTRANSFERASE ICT1-RELATED"/>
    <property type="match status" value="1"/>
</dbReference>
<dbReference type="RefSeq" id="XP_034013545.1">
    <property type="nucleotide sequence ID" value="XM_034154146.1"/>
</dbReference>
<feature type="region of interest" description="Disordered" evidence="1">
    <location>
        <begin position="1"/>
        <end position="43"/>
    </location>
</feature>
<keyword evidence="4" id="KW-1185">Reference proteome</keyword>
<dbReference type="GO" id="GO:0005743">
    <property type="term" value="C:mitochondrial inner membrane"/>
    <property type="evidence" value="ECO:0007669"/>
    <property type="project" value="TreeGrafter"/>
</dbReference>
<dbReference type="OrthoDB" id="7457040at2759"/>
<evidence type="ECO:0000313" key="4">
    <source>
        <dbReference type="Proteomes" id="UP000449547"/>
    </source>
</evidence>
<dbReference type="EMBL" id="SWFT01000050">
    <property type="protein sequence ID" value="KAA8905159.1"/>
    <property type="molecule type" value="Genomic_DNA"/>
</dbReference>
<evidence type="ECO:0000313" key="3">
    <source>
        <dbReference type="EMBL" id="KAA8905159.1"/>
    </source>
</evidence>
<dbReference type="InterPro" id="IPR000073">
    <property type="entry name" value="AB_hydrolase_1"/>
</dbReference>
<name>A0A642UY80_DIURU</name>
<feature type="compositionally biased region" description="Polar residues" evidence="1">
    <location>
        <begin position="1"/>
        <end position="29"/>
    </location>
</feature>
<feature type="domain" description="AB hydrolase-1" evidence="2">
    <location>
        <begin position="130"/>
        <end position="429"/>
    </location>
</feature>
<protein>
    <recommendedName>
        <fullName evidence="2">AB hydrolase-1 domain-containing protein</fullName>
    </recommendedName>
</protein>
<evidence type="ECO:0000256" key="1">
    <source>
        <dbReference type="SAM" id="MobiDB-lite"/>
    </source>
</evidence>
<accession>A0A642UY80</accession>
<gene>
    <name evidence="3" type="ORF">DIURU_001587</name>
</gene>
<dbReference type="AlphaFoldDB" id="A0A642UY80"/>
<dbReference type="GO" id="GO:0042171">
    <property type="term" value="F:lysophosphatidic acid acyltransferase activity"/>
    <property type="evidence" value="ECO:0007669"/>
    <property type="project" value="TreeGrafter"/>
</dbReference>
<dbReference type="Proteomes" id="UP000449547">
    <property type="component" value="Unassembled WGS sequence"/>
</dbReference>
<dbReference type="VEuPathDB" id="FungiDB:DIURU_001587"/>
<sequence length="442" mass="49874">MDGSTTTLPAQATTVPKSPASSSTTNVATTRPAKAKQSELDTKVTRAPYSWKQSSLDWIRHHPWWGRASNEKCEHDLLAYSLPFYPEPDATRRASIIDTDIGDGNHIHELFIENTETPTKDRPAPPVKDVVLIHGYAASLGLFLDNFDELSSVPGIRIHAIDLLGFGFSSRPKFPSLPSDTPEEVNKVEDWFIDALETWRQRRGLERFTLVGHSFGGYLSSCYALKYNKPQESSGESLLNKLVLISPVGVERSEASMIPKDEEDTDINGTFAEDWSKLNTRKVRMIKYMWGKNWSPFSVIRNGSVASSRLVSGWTSWRFAHYYRDDPKKFNLMHNYIYRVFTAPGSGEYGLTRALAFGALAKLPLIDRMPRAFVKQNLPTMWLYGDRDWMNEKAGEAAVKRINQLAGKSNMAEYVLVPSAGHHVYLDNPKAFDSKVLDFIME</sequence>
<evidence type="ECO:0000259" key="2">
    <source>
        <dbReference type="Pfam" id="PF00561"/>
    </source>
</evidence>